<keyword evidence="5" id="KW-0998">Cell outer membrane</keyword>
<evidence type="ECO:0000313" key="8">
    <source>
        <dbReference type="EMBL" id="RRJ92819.1"/>
    </source>
</evidence>
<keyword evidence="4" id="KW-0472">Membrane</keyword>
<dbReference type="Gene3D" id="1.20.1600.10">
    <property type="entry name" value="Outer membrane efflux proteins (OEP)"/>
    <property type="match status" value="1"/>
</dbReference>
<proteinExistence type="predicted"/>
<dbReference type="PANTHER" id="PTHR30026:SF20">
    <property type="entry name" value="OUTER MEMBRANE PROTEIN TOLC"/>
    <property type="match status" value="1"/>
</dbReference>
<gene>
    <name evidence="8" type="ORF">EG240_02050</name>
</gene>
<organism evidence="8 9">
    <name type="scientific">Paenimyroides tangerinum</name>
    <dbReference type="NCBI Taxonomy" id="2488728"/>
    <lineage>
        <taxon>Bacteria</taxon>
        <taxon>Pseudomonadati</taxon>
        <taxon>Bacteroidota</taxon>
        <taxon>Flavobacteriia</taxon>
        <taxon>Flavobacteriales</taxon>
        <taxon>Flavobacteriaceae</taxon>
        <taxon>Paenimyroides</taxon>
    </lineage>
</organism>
<dbReference type="SUPFAM" id="SSF56954">
    <property type="entry name" value="Outer membrane efflux proteins (OEP)"/>
    <property type="match status" value="1"/>
</dbReference>
<evidence type="ECO:0000256" key="4">
    <source>
        <dbReference type="ARBA" id="ARBA00023136"/>
    </source>
</evidence>
<dbReference type="GO" id="GO:1990281">
    <property type="term" value="C:efflux pump complex"/>
    <property type="evidence" value="ECO:0007669"/>
    <property type="project" value="TreeGrafter"/>
</dbReference>
<evidence type="ECO:0000313" key="9">
    <source>
        <dbReference type="Proteomes" id="UP000275719"/>
    </source>
</evidence>
<feature type="coiled-coil region" evidence="6">
    <location>
        <begin position="116"/>
        <end position="210"/>
    </location>
</feature>
<protein>
    <submittedName>
        <fullName evidence="8">TolC family protein</fullName>
    </submittedName>
</protein>
<dbReference type="GO" id="GO:0009279">
    <property type="term" value="C:cell outer membrane"/>
    <property type="evidence" value="ECO:0007669"/>
    <property type="project" value="UniProtKB-SubCell"/>
</dbReference>
<keyword evidence="9" id="KW-1185">Reference proteome</keyword>
<dbReference type="AlphaFoldDB" id="A0A3P3WGQ5"/>
<keyword evidence="3" id="KW-0812">Transmembrane</keyword>
<dbReference type="InterPro" id="IPR051906">
    <property type="entry name" value="TolC-like"/>
</dbReference>
<evidence type="ECO:0000256" key="5">
    <source>
        <dbReference type="ARBA" id="ARBA00023237"/>
    </source>
</evidence>
<dbReference type="GO" id="GO:0015288">
    <property type="term" value="F:porin activity"/>
    <property type="evidence" value="ECO:0007669"/>
    <property type="project" value="TreeGrafter"/>
</dbReference>
<feature type="chain" id="PRO_5017955480" evidence="7">
    <location>
        <begin position="22"/>
        <end position="419"/>
    </location>
</feature>
<keyword evidence="6" id="KW-0175">Coiled coil</keyword>
<reference evidence="8 9" key="1">
    <citation type="submission" date="2018-11" db="EMBL/GenBank/DDBJ databases">
        <title>Flavobacterium sp. nov., YIM 102701-2 draft genome.</title>
        <authorList>
            <person name="Li G."/>
            <person name="Jiang Y."/>
        </authorList>
    </citation>
    <scope>NUCLEOTIDE SEQUENCE [LARGE SCALE GENOMIC DNA]</scope>
    <source>
        <strain evidence="8 9">YIM 102701-2</strain>
    </source>
</reference>
<dbReference type="GO" id="GO:0015562">
    <property type="term" value="F:efflux transmembrane transporter activity"/>
    <property type="evidence" value="ECO:0007669"/>
    <property type="project" value="InterPro"/>
</dbReference>
<evidence type="ECO:0000256" key="7">
    <source>
        <dbReference type="SAM" id="SignalP"/>
    </source>
</evidence>
<dbReference type="EMBL" id="RQVQ01000003">
    <property type="protein sequence ID" value="RRJ92819.1"/>
    <property type="molecule type" value="Genomic_DNA"/>
</dbReference>
<evidence type="ECO:0000256" key="2">
    <source>
        <dbReference type="ARBA" id="ARBA00022452"/>
    </source>
</evidence>
<dbReference type="Proteomes" id="UP000275719">
    <property type="component" value="Unassembled WGS sequence"/>
</dbReference>
<evidence type="ECO:0000256" key="1">
    <source>
        <dbReference type="ARBA" id="ARBA00004442"/>
    </source>
</evidence>
<comment type="caution">
    <text evidence="8">The sequence shown here is derived from an EMBL/GenBank/DDBJ whole genome shotgun (WGS) entry which is preliminary data.</text>
</comment>
<comment type="subcellular location">
    <subcellularLocation>
        <location evidence="1">Cell outer membrane</location>
    </subcellularLocation>
</comment>
<keyword evidence="2" id="KW-1134">Transmembrane beta strand</keyword>
<evidence type="ECO:0000256" key="3">
    <source>
        <dbReference type="ARBA" id="ARBA00022692"/>
    </source>
</evidence>
<feature type="signal peptide" evidence="7">
    <location>
        <begin position="1"/>
        <end position="21"/>
    </location>
</feature>
<evidence type="ECO:0000256" key="6">
    <source>
        <dbReference type="SAM" id="Coils"/>
    </source>
</evidence>
<dbReference type="OrthoDB" id="9791261at2"/>
<dbReference type="PANTHER" id="PTHR30026">
    <property type="entry name" value="OUTER MEMBRANE PROTEIN TOLC"/>
    <property type="match status" value="1"/>
</dbReference>
<accession>A0A3P3WGQ5</accession>
<sequence>MKMNILSTLVISCFCVLPTQAQNFNLQEIETYFLQNNLSLIAKKYQISQSEALLIQEKLLPNPSLAISEVNLWKNGSAEQLPYLFGKYGQTQQISLELEQLIETAGKRKKRVAIKANEIKQANFEFEELLRELKKELRLTYWNLFRISETRQQTEALVQLYQQLNEQYTRQANLKNISQADAYRVQTAFLNLQSENAELLQEQAEHLLRLQQLTQIPNLKLEQIVFPIIPTNLSQKIPLNISETTQQNNISIMLQTNQIDLAQKQLDLEEAQRIPDLNLQVNYDRGGNIMRDFVGVGVRFDLPVFNRNKGNISAAKSNIEMQKVERSAIERQIENDSNFAIAQLFQFEKLMKQRNDFSQENATDLLQNYYKHLQNKHITLMEFIDFTQAHLESQKAYNHWVNQYYANYEKLQYLAGKDF</sequence>
<name>A0A3P3WGQ5_9FLAO</name>
<keyword evidence="7" id="KW-0732">Signal</keyword>